<dbReference type="SUPFAM" id="SSF53448">
    <property type="entry name" value="Nucleotide-diphospho-sugar transferases"/>
    <property type="match status" value="1"/>
</dbReference>
<keyword evidence="3 5" id="KW-0808">Transferase</keyword>
<evidence type="ECO:0000256" key="3">
    <source>
        <dbReference type="ARBA" id="ARBA00022679"/>
    </source>
</evidence>
<feature type="domain" description="Glycosyltransferase 2-like" evidence="4">
    <location>
        <begin position="232"/>
        <end position="331"/>
    </location>
</feature>
<protein>
    <submittedName>
        <fullName evidence="5">Glycosyltransferase</fullName>
    </submittedName>
</protein>
<organism evidence="5 6">
    <name type="scientific">Rhodoblastus acidophilus</name>
    <name type="common">Rhodopseudomonas acidophila</name>
    <dbReference type="NCBI Taxonomy" id="1074"/>
    <lineage>
        <taxon>Bacteria</taxon>
        <taxon>Pseudomonadati</taxon>
        <taxon>Pseudomonadota</taxon>
        <taxon>Alphaproteobacteria</taxon>
        <taxon>Hyphomicrobiales</taxon>
        <taxon>Rhodoblastaceae</taxon>
        <taxon>Rhodoblastus</taxon>
    </lineage>
</organism>
<evidence type="ECO:0000256" key="2">
    <source>
        <dbReference type="ARBA" id="ARBA00022676"/>
    </source>
</evidence>
<comment type="caution">
    <text evidence="5">The sequence shown here is derived from an EMBL/GenBank/DDBJ whole genome shotgun (WGS) entry which is preliminary data.</text>
</comment>
<evidence type="ECO:0000313" key="6">
    <source>
        <dbReference type="Proteomes" id="UP000439113"/>
    </source>
</evidence>
<reference evidence="5 6" key="1">
    <citation type="submission" date="2019-11" db="EMBL/GenBank/DDBJ databases">
        <title>Whole-genome sequence of a Rhodoblastus acidophilus DSM 142.</title>
        <authorList>
            <person name="Kyndt J.A."/>
            <person name="Meyer T.E."/>
        </authorList>
    </citation>
    <scope>NUCLEOTIDE SEQUENCE [LARGE SCALE GENOMIC DNA]</scope>
    <source>
        <strain evidence="5 6">DSM 142</strain>
    </source>
</reference>
<name>A0A6N8DR25_RHOAC</name>
<dbReference type="OrthoDB" id="9771846at2"/>
<comment type="similarity">
    <text evidence="1">Belongs to the glycosyltransferase 2 family.</text>
</comment>
<dbReference type="InterPro" id="IPR001173">
    <property type="entry name" value="Glyco_trans_2-like"/>
</dbReference>
<dbReference type="GO" id="GO:0016757">
    <property type="term" value="F:glycosyltransferase activity"/>
    <property type="evidence" value="ECO:0007669"/>
    <property type="project" value="UniProtKB-KW"/>
</dbReference>
<accession>A0A6N8DR25</accession>
<keyword evidence="2" id="KW-0328">Glycosyltransferase</keyword>
<dbReference type="AlphaFoldDB" id="A0A6N8DR25"/>
<dbReference type="Gene3D" id="3.90.550.10">
    <property type="entry name" value="Spore Coat Polysaccharide Biosynthesis Protein SpsA, Chain A"/>
    <property type="match status" value="1"/>
</dbReference>
<proteinExistence type="inferred from homology"/>
<evidence type="ECO:0000259" key="4">
    <source>
        <dbReference type="Pfam" id="PF00535"/>
    </source>
</evidence>
<dbReference type="EMBL" id="WNKS01000012">
    <property type="protein sequence ID" value="MTV31995.1"/>
    <property type="molecule type" value="Genomic_DNA"/>
</dbReference>
<dbReference type="PANTHER" id="PTHR43179">
    <property type="entry name" value="RHAMNOSYLTRANSFERASE WBBL"/>
    <property type="match status" value="1"/>
</dbReference>
<dbReference type="Proteomes" id="UP000439113">
    <property type="component" value="Unassembled WGS sequence"/>
</dbReference>
<dbReference type="PANTHER" id="PTHR43179:SF12">
    <property type="entry name" value="GALACTOFURANOSYLTRANSFERASE GLFT2"/>
    <property type="match status" value="1"/>
</dbReference>
<dbReference type="InterPro" id="IPR029044">
    <property type="entry name" value="Nucleotide-diphossugar_trans"/>
</dbReference>
<gene>
    <name evidence="5" type="ORF">GJ654_13465</name>
</gene>
<evidence type="ECO:0000256" key="1">
    <source>
        <dbReference type="ARBA" id="ARBA00006739"/>
    </source>
</evidence>
<dbReference type="Pfam" id="PF00535">
    <property type="entry name" value="Glycos_transf_2"/>
    <property type="match status" value="1"/>
</dbReference>
<sequence>MPRAPELRPRDIGLAMMSAGGEPEAALAALHRGDARSALAFADRWRRVGGATAASLMTRSEAARLAGFDDLAHADLVAALARDPLNPLANRKALELDVRDLGPGAAKCLLARSPGEVMTALAHLAARGDAGAASIRHVPPGKIQGWAAWRPDRSARVTVLGERVETFILKPDPADPRAGFFGCATAFSLEVADPESVLAQVCVGDEAIASVRLSWRGHETRARAPCGPETATIVVPVYDDLDATGACLDCVDAVLQSTPDVHVLIIDDASPNPSLSEHLRQFSRRSMTRLVVNRRNRGYVGTVNRALALIPDGDVLLLNADTLVAPDIVSRFRRIAHLDPRIGAINPLSNHGEFVSFPKPFVENAVDARWTRVHDVAGAVNSDVVVDTPASIGFCLFLTRACLNAVGALCEEYDNGYLEDADFALRVREAGFRNVCAPSIFAPHLGSRSFRGEKRQLVARNLRVLKRRFPGHEAECDAYMLRDPLAPAREKIERALIADAPGRRLLIGPARARAVLTLRARQFFEKGVEAVIGLSSHDGVGWRLRLQGFGGAPQNLDIGLDDDASVGLLGEIAPDVIEIAGEGELAPHLLRALTKVRAPLLRLVAEAPMRTNALAVTGEIPIDAMSRAACGALPQIGLSRAACGALPLGRVACGAEAGPALGIILPEESPKTLSFLLDLAATRAGGGAVVLGGTSIDARLMGRGLFVTGPIGDDERDRVVRQYGLGRYLLPYRSSHYWALESWRRERPLPAAYFDWSGANFRECADDLSLPPSSDTSKTLLEIERWLEPNPSAP</sequence>
<evidence type="ECO:0000313" key="5">
    <source>
        <dbReference type="EMBL" id="MTV31995.1"/>
    </source>
</evidence>